<feature type="domain" description="DSBA-like thioredoxin" evidence="1">
    <location>
        <begin position="9"/>
        <end position="208"/>
    </location>
</feature>
<dbReference type="AlphaFoldDB" id="A0A366FRA0"/>
<dbReference type="Proteomes" id="UP000253529">
    <property type="component" value="Unassembled WGS sequence"/>
</dbReference>
<keyword evidence="2" id="KW-0413">Isomerase</keyword>
<evidence type="ECO:0000313" key="3">
    <source>
        <dbReference type="Proteomes" id="UP000253529"/>
    </source>
</evidence>
<protein>
    <submittedName>
        <fullName evidence="2">Putative DsbA family dithiol-disulfide isomerase</fullName>
    </submittedName>
</protein>
<accession>A0A366FRA0</accession>
<dbReference type="GO" id="GO:0016491">
    <property type="term" value="F:oxidoreductase activity"/>
    <property type="evidence" value="ECO:0007669"/>
    <property type="project" value="InterPro"/>
</dbReference>
<dbReference type="GO" id="GO:0016853">
    <property type="term" value="F:isomerase activity"/>
    <property type="evidence" value="ECO:0007669"/>
    <property type="project" value="UniProtKB-KW"/>
</dbReference>
<gene>
    <name evidence="2" type="ORF">DFR50_10367</name>
</gene>
<dbReference type="InterPro" id="IPR036249">
    <property type="entry name" value="Thioredoxin-like_sf"/>
</dbReference>
<proteinExistence type="predicted"/>
<dbReference type="Gene3D" id="3.40.30.10">
    <property type="entry name" value="Glutaredoxin"/>
    <property type="match status" value="1"/>
</dbReference>
<evidence type="ECO:0000313" key="2">
    <source>
        <dbReference type="EMBL" id="RBP17182.1"/>
    </source>
</evidence>
<dbReference type="PANTHER" id="PTHR13887:SF41">
    <property type="entry name" value="THIOREDOXIN SUPERFAMILY PROTEIN"/>
    <property type="match status" value="1"/>
</dbReference>
<dbReference type="OrthoDB" id="9799122at2"/>
<comment type="caution">
    <text evidence="2">The sequence shown here is derived from an EMBL/GenBank/DDBJ whole genome shotgun (WGS) entry which is preliminary data.</text>
</comment>
<dbReference type="RefSeq" id="WP_113887816.1">
    <property type="nucleotide sequence ID" value="NZ_QNRK01000003.1"/>
</dbReference>
<dbReference type="InterPro" id="IPR001853">
    <property type="entry name" value="DSBA-like_thioredoxin_dom"/>
</dbReference>
<dbReference type="CDD" id="cd03024">
    <property type="entry name" value="DsbA_FrnE"/>
    <property type="match status" value="1"/>
</dbReference>
<keyword evidence="3" id="KW-1185">Reference proteome</keyword>
<dbReference type="Pfam" id="PF01323">
    <property type="entry name" value="DSBA"/>
    <property type="match status" value="1"/>
</dbReference>
<dbReference type="SUPFAM" id="SSF52833">
    <property type="entry name" value="Thioredoxin-like"/>
    <property type="match status" value="1"/>
</dbReference>
<reference evidence="2 3" key="1">
    <citation type="submission" date="2018-06" db="EMBL/GenBank/DDBJ databases">
        <title>Genomic Encyclopedia of Type Strains, Phase IV (KMG-IV): sequencing the most valuable type-strain genomes for metagenomic binning, comparative biology and taxonomic classification.</title>
        <authorList>
            <person name="Goeker M."/>
        </authorList>
    </citation>
    <scope>NUCLEOTIDE SEQUENCE [LARGE SCALE GENOMIC DNA]</scope>
    <source>
        <strain evidence="2 3">DSM 24875</strain>
    </source>
</reference>
<evidence type="ECO:0000259" key="1">
    <source>
        <dbReference type="Pfam" id="PF01323"/>
    </source>
</evidence>
<dbReference type="EMBL" id="QNRK01000003">
    <property type="protein sequence ID" value="RBP17182.1"/>
    <property type="molecule type" value="Genomic_DNA"/>
</dbReference>
<name>A0A366FRA0_9HYPH</name>
<organism evidence="2 3">
    <name type="scientific">Roseiarcus fermentans</name>
    <dbReference type="NCBI Taxonomy" id="1473586"/>
    <lineage>
        <taxon>Bacteria</taxon>
        <taxon>Pseudomonadati</taxon>
        <taxon>Pseudomonadota</taxon>
        <taxon>Alphaproteobacteria</taxon>
        <taxon>Hyphomicrobiales</taxon>
        <taxon>Roseiarcaceae</taxon>
        <taxon>Roseiarcus</taxon>
    </lineage>
</organism>
<dbReference type="PANTHER" id="PTHR13887">
    <property type="entry name" value="GLUTATHIONE S-TRANSFERASE KAPPA"/>
    <property type="match status" value="1"/>
</dbReference>
<sequence>MSDAAGPLTIDVVSDVVCPWCYLGEKRLAAALADEPGPVVVRWRPYQLDPTIPEGGLDRTEYMERKFGRGGRLKEVHDRLTALGREAGVAFAFDRIGRAPNTLDAHRLIRWSASSGAQGAVVDRLFQAYFVEGRDIGDRGVLVDIAAASGLDAALVARLFEEGADVDAVQGEIAEAQAIGVTGVPFFIFAGRLGVPGAQEAAVLKRAIDEARAAAET</sequence>